<comment type="caution">
    <text evidence="2">The sequence shown here is derived from an EMBL/GenBank/DDBJ whole genome shotgun (WGS) entry which is preliminary data.</text>
</comment>
<accession>X6NME1</accession>
<feature type="non-terminal residue" evidence="2">
    <location>
        <position position="262"/>
    </location>
</feature>
<name>X6NME1_RETFI</name>
<keyword evidence="3" id="KW-1185">Reference proteome</keyword>
<dbReference type="EMBL" id="ASPP01007277">
    <property type="protein sequence ID" value="ETO27405.1"/>
    <property type="molecule type" value="Genomic_DNA"/>
</dbReference>
<organism evidence="2 3">
    <name type="scientific">Reticulomyxa filosa</name>
    <dbReference type="NCBI Taxonomy" id="46433"/>
    <lineage>
        <taxon>Eukaryota</taxon>
        <taxon>Sar</taxon>
        <taxon>Rhizaria</taxon>
        <taxon>Retaria</taxon>
        <taxon>Foraminifera</taxon>
        <taxon>Monothalamids</taxon>
        <taxon>Reticulomyxidae</taxon>
        <taxon>Reticulomyxa</taxon>
    </lineage>
</organism>
<proteinExistence type="predicted"/>
<evidence type="ECO:0000313" key="3">
    <source>
        <dbReference type="Proteomes" id="UP000023152"/>
    </source>
</evidence>
<dbReference type="AlphaFoldDB" id="X6NME1"/>
<evidence type="ECO:0000256" key="1">
    <source>
        <dbReference type="SAM" id="Coils"/>
    </source>
</evidence>
<feature type="coiled-coil region" evidence="1">
    <location>
        <begin position="217"/>
        <end position="251"/>
    </location>
</feature>
<dbReference type="Proteomes" id="UP000023152">
    <property type="component" value="Unassembled WGS sequence"/>
</dbReference>
<reference evidence="2 3" key="1">
    <citation type="journal article" date="2013" name="Curr. Biol.">
        <title>The Genome of the Foraminiferan Reticulomyxa filosa.</title>
        <authorList>
            <person name="Glockner G."/>
            <person name="Hulsmann N."/>
            <person name="Schleicher M."/>
            <person name="Noegel A.A."/>
            <person name="Eichinger L."/>
            <person name="Gallinger C."/>
            <person name="Pawlowski J."/>
            <person name="Sierra R."/>
            <person name="Euteneuer U."/>
            <person name="Pillet L."/>
            <person name="Moustafa A."/>
            <person name="Platzer M."/>
            <person name="Groth M."/>
            <person name="Szafranski K."/>
            <person name="Schliwa M."/>
        </authorList>
    </citation>
    <scope>NUCLEOTIDE SEQUENCE [LARGE SCALE GENOMIC DNA]</scope>
</reference>
<gene>
    <name evidence="2" type="ORF">RFI_09727</name>
</gene>
<protein>
    <submittedName>
        <fullName evidence="2">Uncharacterized protein</fullName>
    </submittedName>
</protein>
<keyword evidence="1" id="KW-0175">Coiled coil</keyword>
<sequence>MKRNNVECPFNRDDEIDPSIQQQMDDKHKIRDLNTRLKMFVRHQQEGRSEVARLKQLLEETEFNFRQRIKDSEKRFQLLQDKMQAENEQLTVQNNSLREQFENAEKYYIIIFVVVPNRARQNAESRCANLDQTVARKSTELEVKDQKLQALQKHLDSLTNDLIAVKASAKASLKNDEQLTGQLQEQCDQWKAKFESNCEDLAKVLDCFIKARHKTQVEAYQHSLSDKSEEIEKLKEKLKECWKKSQDMENQMRKEVDIKMSE</sequence>
<feature type="coiled-coil region" evidence="1">
    <location>
        <begin position="69"/>
        <end position="168"/>
    </location>
</feature>
<evidence type="ECO:0000313" key="2">
    <source>
        <dbReference type="EMBL" id="ETO27405.1"/>
    </source>
</evidence>